<comment type="caution">
    <text evidence="1">The sequence shown here is derived from an EMBL/GenBank/DDBJ whole genome shotgun (WGS) entry which is preliminary data.</text>
</comment>
<evidence type="ECO:0008006" key="3">
    <source>
        <dbReference type="Google" id="ProtNLM"/>
    </source>
</evidence>
<accession>A0ABD3IVU6</accession>
<evidence type="ECO:0000313" key="2">
    <source>
        <dbReference type="Proteomes" id="UP001634007"/>
    </source>
</evidence>
<gene>
    <name evidence="1" type="ORF">ACJRO7_003278</name>
</gene>
<dbReference type="EMBL" id="JBJKBG010000010">
    <property type="protein sequence ID" value="KAL3718117.1"/>
    <property type="molecule type" value="Genomic_DNA"/>
</dbReference>
<name>A0ABD3IVU6_EUCGL</name>
<reference evidence="1 2" key="1">
    <citation type="submission" date="2024-11" db="EMBL/GenBank/DDBJ databases">
        <title>Chromosome-level genome assembly of Eucalyptus globulus Labill. provides insights into its genome evolution.</title>
        <authorList>
            <person name="Li X."/>
        </authorList>
    </citation>
    <scope>NUCLEOTIDE SEQUENCE [LARGE SCALE GENOMIC DNA]</scope>
    <source>
        <strain evidence="1">CL2024</strain>
        <tissue evidence="1">Fresh tender leaves</tissue>
    </source>
</reference>
<evidence type="ECO:0000313" key="1">
    <source>
        <dbReference type="EMBL" id="KAL3718117.1"/>
    </source>
</evidence>
<sequence length="104" mass="11710">MEGCESVSGHESYRSCEVWIMKEFGVPKSWTQLYRIILLEYSPMHYELLGSAGAGELVFLILGLHSQANQAYIGSYDLKSKQFNQCIKLDASSASGRCLVDYVY</sequence>
<protein>
    <recommendedName>
        <fullName evidence="3">F-box protein</fullName>
    </recommendedName>
</protein>
<dbReference type="Proteomes" id="UP001634007">
    <property type="component" value="Unassembled WGS sequence"/>
</dbReference>
<keyword evidence="2" id="KW-1185">Reference proteome</keyword>
<dbReference type="AlphaFoldDB" id="A0ABD3IVU6"/>
<organism evidence="1 2">
    <name type="scientific">Eucalyptus globulus</name>
    <name type="common">Tasmanian blue gum</name>
    <dbReference type="NCBI Taxonomy" id="34317"/>
    <lineage>
        <taxon>Eukaryota</taxon>
        <taxon>Viridiplantae</taxon>
        <taxon>Streptophyta</taxon>
        <taxon>Embryophyta</taxon>
        <taxon>Tracheophyta</taxon>
        <taxon>Spermatophyta</taxon>
        <taxon>Magnoliopsida</taxon>
        <taxon>eudicotyledons</taxon>
        <taxon>Gunneridae</taxon>
        <taxon>Pentapetalae</taxon>
        <taxon>rosids</taxon>
        <taxon>malvids</taxon>
        <taxon>Myrtales</taxon>
        <taxon>Myrtaceae</taxon>
        <taxon>Myrtoideae</taxon>
        <taxon>Eucalypteae</taxon>
        <taxon>Eucalyptus</taxon>
    </lineage>
</organism>
<proteinExistence type="predicted"/>